<evidence type="ECO:0000313" key="2">
    <source>
        <dbReference type="WBParaSite" id="RSKR_0001095400.1"/>
    </source>
</evidence>
<evidence type="ECO:0000313" key="1">
    <source>
        <dbReference type="Proteomes" id="UP000095286"/>
    </source>
</evidence>
<proteinExistence type="predicted"/>
<organism evidence="1 2">
    <name type="scientific">Rhabditophanes sp. KR3021</name>
    <dbReference type="NCBI Taxonomy" id="114890"/>
    <lineage>
        <taxon>Eukaryota</taxon>
        <taxon>Metazoa</taxon>
        <taxon>Ecdysozoa</taxon>
        <taxon>Nematoda</taxon>
        <taxon>Chromadorea</taxon>
        <taxon>Rhabditida</taxon>
        <taxon>Tylenchina</taxon>
        <taxon>Panagrolaimomorpha</taxon>
        <taxon>Strongyloidoidea</taxon>
        <taxon>Alloionematidae</taxon>
        <taxon>Rhabditophanes</taxon>
    </lineage>
</organism>
<name>A0AC35UF93_9BILA</name>
<dbReference type="Proteomes" id="UP000095286">
    <property type="component" value="Unplaced"/>
</dbReference>
<dbReference type="WBParaSite" id="RSKR_0001095400.1">
    <property type="protein sequence ID" value="RSKR_0001095400.1"/>
    <property type="gene ID" value="RSKR_0001095400"/>
</dbReference>
<protein>
    <submittedName>
        <fullName evidence="2">Col_cuticle_N domain-containing protein</fullName>
    </submittedName>
</protein>
<reference evidence="2" key="1">
    <citation type="submission" date="2016-11" db="UniProtKB">
        <authorList>
            <consortium name="WormBaseParasite"/>
        </authorList>
    </citation>
    <scope>IDENTIFICATION</scope>
    <source>
        <strain evidence="2">KR3021</strain>
    </source>
</reference>
<accession>A0AC35UF93</accession>
<sequence length="88" mass="10082">MGIDLRQDITLYDMMGPVVAAAIFMVVLFVVSFFIINYYCVAAHDDITKFEEWGCKKNIAFKLGPHSKPFINEVLRTKKSETARYEGK</sequence>